<dbReference type="Pfam" id="PF23961">
    <property type="entry name" value="Phage_tail_terminator_9"/>
    <property type="match status" value="1"/>
</dbReference>
<evidence type="ECO:0000313" key="2">
    <source>
        <dbReference type="EMBL" id="DAD87163.1"/>
    </source>
</evidence>
<dbReference type="NCBIfam" id="NF047498">
    <property type="entry name" value="LIC_12616_fam"/>
    <property type="match status" value="1"/>
</dbReference>
<feature type="domain" description="Phage neck terminator protein gp12-like" evidence="1">
    <location>
        <begin position="11"/>
        <end position="156"/>
    </location>
</feature>
<proteinExistence type="predicted"/>
<protein>
    <submittedName>
        <fullName evidence="2">Tail completion protein</fullName>
    </submittedName>
</protein>
<organism evidence="2">
    <name type="scientific">Siphoviridae sp. ctM4P7</name>
    <dbReference type="NCBI Taxonomy" id="2826256"/>
    <lineage>
        <taxon>Viruses</taxon>
        <taxon>Duplodnaviria</taxon>
        <taxon>Heunggongvirae</taxon>
        <taxon>Uroviricota</taxon>
        <taxon>Caudoviricetes</taxon>
    </lineage>
</organism>
<accession>A0A8S5MZ56</accession>
<dbReference type="InterPro" id="IPR057087">
    <property type="entry name" value="Gp12-like"/>
</dbReference>
<name>A0A8S5MZ56_9CAUD</name>
<reference evidence="2" key="1">
    <citation type="journal article" date="2021" name="Proc. Natl. Acad. Sci. U.S.A.">
        <title>A Catalog of Tens of Thousands of Viruses from Human Metagenomes Reveals Hidden Associations with Chronic Diseases.</title>
        <authorList>
            <person name="Tisza M.J."/>
            <person name="Buck C.B."/>
        </authorList>
    </citation>
    <scope>NUCLEOTIDE SEQUENCE</scope>
    <source>
        <strain evidence="2">CtM4P7</strain>
    </source>
</reference>
<sequence length="161" mass="18143">MIDQKQVNKLIINGLKGYCGCEVVFANTNATMPPYPFISCTITTPSAGNPGTYCVDGDMHYKEVEQIWSITAQSDNDLEALEIIYKARDYLENIGILELSESGIIPSSLTGITNRDSILTYGYEYRKGFDTTFNLLNKLEKPITEIIEKFEIQEVTHDKEL</sequence>
<dbReference type="EMBL" id="BK015015">
    <property type="protein sequence ID" value="DAD87163.1"/>
    <property type="molecule type" value="Genomic_DNA"/>
</dbReference>
<evidence type="ECO:0000259" key="1">
    <source>
        <dbReference type="Pfam" id="PF23961"/>
    </source>
</evidence>